<protein>
    <submittedName>
        <fullName evidence="1">YD repeat-containing protein</fullName>
    </submittedName>
</protein>
<dbReference type="EMBL" id="FPJE01000037">
    <property type="protein sequence ID" value="SFW76213.1"/>
    <property type="molecule type" value="Genomic_DNA"/>
</dbReference>
<evidence type="ECO:0000313" key="1">
    <source>
        <dbReference type="EMBL" id="SFW76213.1"/>
    </source>
</evidence>
<dbReference type="RefSeq" id="WP_072319313.1">
    <property type="nucleotide sequence ID" value="NZ_FPJE01000037.1"/>
</dbReference>
<gene>
    <name evidence="1" type="ORF">SAMN02927921_04091</name>
</gene>
<dbReference type="AlphaFoldDB" id="A0A1K1RWL9"/>
<reference evidence="1 2" key="1">
    <citation type="submission" date="2016-11" db="EMBL/GenBank/DDBJ databases">
        <authorList>
            <person name="Jaros S."/>
            <person name="Januszkiewicz K."/>
            <person name="Wedrychowicz H."/>
        </authorList>
    </citation>
    <scope>NUCLEOTIDE SEQUENCE [LARGE SCALE GENOMIC DNA]</scope>
    <source>
        <strain evidence="1 2">CGMCC 1.12145</strain>
    </source>
</reference>
<dbReference type="OrthoDB" id="9814627at2"/>
<proteinExistence type="predicted"/>
<keyword evidence="2" id="KW-1185">Reference proteome</keyword>
<evidence type="ECO:0000313" key="2">
    <source>
        <dbReference type="Proteomes" id="UP000182248"/>
    </source>
</evidence>
<accession>A0A1K1RWL9</accession>
<organism evidence="1 2">
    <name type="scientific">Sinomicrobium oceani</name>
    <dbReference type="NCBI Taxonomy" id="1150368"/>
    <lineage>
        <taxon>Bacteria</taxon>
        <taxon>Pseudomonadati</taxon>
        <taxon>Bacteroidota</taxon>
        <taxon>Flavobacteriia</taxon>
        <taxon>Flavobacteriales</taxon>
        <taxon>Flavobacteriaceae</taxon>
        <taxon>Sinomicrobium</taxon>
    </lineage>
</organism>
<dbReference type="STRING" id="1150368.SAMN02927921_04091"/>
<dbReference type="Proteomes" id="UP000182248">
    <property type="component" value="Unassembled WGS sequence"/>
</dbReference>
<sequence length="1169" mass="133449">MKHGLIILCLFLSPFFVVSQVNSYYLGTNQGGLGSDNVDFSVDTPTASFFENYIAYPDVNNSGKIHISLPLYEINGYDLKLGINLVYNTGGIRIDGRASNVGTGWNLMCGGAITRTVRDIPDDAYYFQTPVNICPATGLETVGWLHIPEIYPNCNIRNFPDVDGAYTGSSNNYSERYFEKQYAGTAINSLKGPDNSMVGDFEPDIFHFNVNGKSFDFVFTQEGTPKILGNEKYKIEYSIIDQPNVQTDPQQNANFCPHSEFESIDFKKYIENFTITDTEGYRYIFYDQDTERTTATHKRFYLEGVSDDPDDPFIVGENFFVLDETYPSYISAWHLSKIISPTGRQVNFDYETQTIKEKPRIPVYKGHCETGSCVTDTNRNKFQLLDFNPNIDRRTSYEVSEKSLLRVSIPGVVGIDFINSGTRLDSDGGKRLAEIQVKTGTNNLLYKYKLYHYYQDANICPSNVEDPRWCKRLFLDKVEKESAGSSEKINLYDFDYNSNTLPHRFSYEQDFWGYYNGNGAQSLIPRLYVYPTNSGFGRYRIYPIPGLAQNQFVLPGANRNVSPSKILAGMLQKITFATQGYREYVFEPNQYYDEYAYKTNYGGGLRLKQIKHNDGEGGEIVKNYSYTKVVNGNQRSSGQLYSAPLFAEGTNYFFRPGGNVMKSYFSTYRETAYYTPEGFNWPFDQLHNQYVQTEFDRWNKYTKRSSHPYNKITNEKGNTVLYTKITESISGVGRREYEFSNPEVYRGSFGTPVQQGVSMGNLYGNIYVHPPLSYVQSIFRDDGNFADNNSPFGSFKGNIQTGNAGIIPYPPNSHPPSSRSFNHGLIWKITDFTENSRKKVEKTFLYDGFRDDNELVYGLMYKAYETLHGNSFNQSEIAWAKYHHVVNAGAKVTKIITKTYDQDNPGYYVEKVEDYQYELLASGYRHLRKIRTSTGSGDLFETEYYYPHDLNGASIGGITLQEQSQIAAIESLKEFHRYLDSPVLTKTATIDPNTNEVLSNNKKLTNYYIKEGLDDFTMVLPKIIQESKGDKSFYELINFKLHNQYGNPIEISEKGGPSTSYLWGYFDQYLVAKIEGKAYVSIPSDLGSAIRNTTSETSLFSLFEDLRNHEAMEDALLTTYTYKPLVGITGIIDAKGLKTTYHYDTFGRLLYIKDAEGKLVEEYTYHYKN</sequence>
<name>A0A1K1RWL9_9FLAO</name>